<feature type="domain" description="TPM" evidence="4">
    <location>
        <begin position="36"/>
        <end position="159"/>
    </location>
</feature>
<evidence type="ECO:0000256" key="2">
    <source>
        <dbReference type="SAM" id="Phobius"/>
    </source>
</evidence>
<dbReference type="OrthoDB" id="9810918at2"/>
<name>D7A3C2_ANCN5</name>
<feature type="region of interest" description="Disordered" evidence="1">
    <location>
        <begin position="231"/>
        <end position="263"/>
    </location>
</feature>
<dbReference type="AlphaFoldDB" id="D7A3C2"/>
<dbReference type="InterPro" id="IPR007621">
    <property type="entry name" value="TPM_dom"/>
</dbReference>
<accession>D7A3C2</accession>
<evidence type="ECO:0000256" key="1">
    <source>
        <dbReference type="SAM" id="MobiDB-lite"/>
    </source>
</evidence>
<evidence type="ECO:0000313" key="5">
    <source>
        <dbReference type="EMBL" id="ADH89681.1"/>
    </source>
</evidence>
<reference evidence="5 6" key="1">
    <citation type="journal article" date="2012" name="Stand. Genomic Sci.">
        <title>Complete genome sequence of the facultatively chemolithoautotrophic and methylotrophic alpha Proteobacterium Starkeya novella type strain (ATCC 8093(T)).</title>
        <authorList>
            <person name="Kappler U."/>
            <person name="Davenport K."/>
            <person name="Beatson S."/>
            <person name="Lucas S."/>
            <person name="Lapidus A."/>
            <person name="Copeland A."/>
            <person name="Berry K.W."/>
            <person name="Glavina Del Rio T."/>
            <person name="Hammon N."/>
            <person name="Dalin E."/>
            <person name="Tice H."/>
            <person name="Pitluck S."/>
            <person name="Richardson P."/>
            <person name="Bruce D."/>
            <person name="Goodwin L.A."/>
            <person name="Han C."/>
            <person name="Tapia R."/>
            <person name="Detter J.C."/>
            <person name="Chang Y.J."/>
            <person name="Jeffries C.D."/>
            <person name="Land M."/>
            <person name="Hauser L."/>
            <person name="Kyrpides N.C."/>
            <person name="Goker M."/>
            <person name="Ivanova N."/>
            <person name="Klenk H.P."/>
            <person name="Woyke T."/>
        </authorList>
    </citation>
    <scope>NUCLEOTIDE SEQUENCE [LARGE SCALE GENOMIC DNA]</scope>
    <source>
        <strain evidence="6">ATCC 8093 / DSM 506 / JCM 20403 / CCM 1077 / IAM 12100 / NBRC 12443 / NCIMB 10456</strain>
    </source>
</reference>
<dbReference type="HOGENOM" id="CLU_035211_1_2_5"/>
<dbReference type="EMBL" id="CP002026">
    <property type="protein sequence ID" value="ADH89681.1"/>
    <property type="molecule type" value="Genomic_DNA"/>
</dbReference>
<evidence type="ECO:0000313" key="6">
    <source>
        <dbReference type="Proteomes" id="UP000006633"/>
    </source>
</evidence>
<dbReference type="Pfam" id="PF04536">
    <property type="entry name" value="TPM_phosphatase"/>
    <property type="match status" value="1"/>
</dbReference>
<sequence length="263" mass="27580">MSHPLRLASLALALLLCAFAGAAWAEFTFPALTGRVVDAANILDAGQRAALEQKLAAQEAKTTDQFVVATVPSLEGTDIADYGNRLFRHWQLGQKDKDNGALLLVAPNEKQVRIEVGYGLEGVLTDAVASTIIRTAILPAFRNGDFAGGIDKGADAVIEILNLDPAEAELRARQAEEPAMTADDWISLLFFAAMFLFWAYVFYRQVRYGRSSRSMRRGAAAGGVSSWEWGRGSSGGGGGWSSGGGGFSGGGGSSGGGGASGSW</sequence>
<keyword evidence="2" id="KW-0472">Membrane</keyword>
<keyword evidence="3" id="KW-0732">Signal</keyword>
<gene>
    <name evidence="5" type="ordered locus">Snov_2386</name>
</gene>
<dbReference type="eggNOG" id="COG1512">
    <property type="taxonomic scope" value="Bacteria"/>
</dbReference>
<evidence type="ECO:0000256" key="3">
    <source>
        <dbReference type="SAM" id="SignalP"/>
    </source>
</evidence>
<dbReference type="PANTHER" id="PTHR30373:SF2">
    <property type="entry name" value="UPF0603 PROTEIN YGCG"/>
    <property type="match status" value="1"/>
</dbReference>
<dbReference type="STRING" id="639283.Snov_2386"/>
<proteinExistence type="predicted"/>
<feature type="signal peptide" evidence="3">
    <location>
        <begin position="1"/>
        <end position="25"/>
    </location>
</feature>
<keyword evidence="2" id="KW-0812">Transmembrane</keyword>
<dbReference type="KEGG" id="sno:Snov_2386"/>
<feature type="compositionally biased region" description="Gly residues" evidence="1">
    <location>
        <begin position="232"/>
        <end position="263"/>
    </location>
</feature>
<dbReference type="RefSeq" id="WP_013167185.1">
    <property type="nucleotide sequence ID" value="NC_014217.1"/>
</dbReference>
<keyword evidence="6" id="KW-1185">Reference proteome</keyword>
<protein>
    <recommendedName>
        <fullName evidence="4">TPM domain-containing protein</fullName>
    </recommendedName>
</protein>
<evidence type="ECO:0000259" key="4">
    <source>
        <dbReference type="Pfam" id="PF04536"/>
    </source>
</evidence>
<organism evidence="5 6">
    <name type="scientific">Ancylobacter novellus (strain ATCC 8093 / DSM 506 / JCM 20403 / CCM 1077 / IAM 12100 / NBRC 12443 / NCIMB 10456)</name>
    <name type="common">Starkeya novella</name>
    <dbReference type="NCBI Taxonomy" id="639283"/>
    <lineage>
        <taxon>Bacteria</taxon>
        <taxon>Pseudomonadati</taxon>
        <taxon>Pseudomonadota</taxon>
        <taxon>Alphaproteobacteria</taxon>
        <taxon>Hyphomicrobiales</taxon>
        <taxon>Xanthobacteraceae</taxon>
        <taxon>Ancylobacter</taxon>
    </lineage>
</organism>
<feature type="transmembrane region" description="Helical" evidence="2">
    <location>
        <begin position="185"/>
        <end position="203"/>
    </location>
</feature>
<keyword evidence="2" id="KW-1133">Transmembrane helix</keyword>
<dbReference type="PANTHER" id="PTHR30373">
    <property type="entry name" value="UPF0603 PROTEIN YGCG"/>
    <property type="match status" value="1"/>
</dbReference>
<dbReference type="Gene3D" id="3.10.310.50">
    <property type="match status" value="1"/>
</dbReference>
<dbReference type="Proteomes" id="UP000006633">
    <property type="component" value="Chromosome"/>
</dbReference>
<feature type="chain" id="PRO_5003092449" description="TPM domain-containing protein" evidence="3">
    <location>
        <begin position="26"/>
        <end position="263"/>
    </location>
</feature>